<keyword evidence="8 10" id="KW-0028">Amino-acid biosynthesis</keyword>
<comment type="similarity">
    <text evidence="10">Belongs to the lyase 1 family. Argininosuccinate lyase subfamily.</text>
</comment>
<dbReference type="AlphaFoldDB" id="A0A172WD27"/>
<keyword evidence="14" id="KW-1185">Reference proteome</keyword>
<proteinExistence type="inferred from homology"/>
<feature type="domain" description="Argininosuccinate lyase C-terminal" evidence="12">
    <location>
        <begin position="364"/>
        <end position="431"/>
    </location>
</feature>
<evidence type="ECO:0000259" key="12">
    <source>
        <dbReference type="Pfam" id="PF14698"/>
    </source>
</evidence>
<reference evidence="13 14" key="1">
    <citation type="submission" date="2015-04" db="EMBL/GenBank/DDBJ databases">
        <title>Buchnera aphidicola assembly.</title>
        <authorList>
            <person name="Zhang Y."/>
        </authorList>
    </citation>
    <scope>NUCLEOTIDE SEQUENCE [LARGE SCALE GENOMIC DNA]</scope>
    <source>
        <strain evidence="13 14">SC</strain>
    </source>
</reference>
<dbReference type="RefSeq" id="WP_075473798.1">
    <property type="nucleotide sequence ID" value="NZ_CP011299.1"/>
</dbReference>
<dbReference type="HAMAP" id="MF_00006">
    <property type="entry name" value="Arg_succ_lyase"/>
    <property type="match status" value="1"/>
</dbReference>
<dbReference type="InterPro" id="IPR020557">
    <property type="entry name" value="Fumarate_lyase_CS"/>
</dbReference>
<accession>A0A172WD27</accession>
<keyword evidence="6 10" id="KW-0963">Cytoplasm</keyword>
<dbReference type="NCBIfam" id="TIGR00838">
    <property type="entry name" value="argH"/>
    <property type="match status" value="1"/>
</dbReference>
<dbReference type="Gene3D" id="1.10.40.30">
    <property type="entry name" value="Fumarase/aspartase (C-terminal domain)"/>
    <property type="match status" value="1"/>
</dbReference>
<protein>
    <recommendedName>
        <fullName evidence="5 10">Argininosuccinate lyase</fullName>
        <shortName evidence="10">ASAL</shortName>
        <ecNumber evidence="5 10">4.3.2.1</ecNumber>
    </recommendedName>
    <alternativeName>
        <fullName evidence="10">Arginosuccinase</fullName>
    </alternativeName>
</protein>
<dbReference type="PRINTS" id="PR00145">
    <property type="entry name" value="ARGSUCLYASE"/>
</dbReference>
<dbReference type="GO" id="GO:0004056">
    <property type="term" value="F:argininosuccinate lyase activity"/>
    <property type="evidence" value="ECO:0007669"/>
    <property type="project" value="UniProtKB-UniRule"/>
</dbReference>
<dbReference type="Pfam" id="PF14698">
    <property type="entry name" value="ASL_C2"/>
    <property type="match status" value="1"/>
</dbReference>
<evidence type="ECO:0000256" key="4">
    <source>
        <dbReference type="ARBA" id="ARBA00005552"/>
    </source>
</evidence>
<evidence type="ECO:0000256" key="6">
    <source>
        <dbReference type="ARBA" id="ARBA00022490"/>
    </source>
</evidence>
<dbReference type="InterPro" id="IPR008948">
    <property type="entry name" value="L-Aspartase-like"/>
</dbReference>
<dbReference type="Gene3D" id="1.10.275.10">
    <property type="entry name" value="Fumarase/aspartase (N-terminal domain)"/>
    <property type="match status" value="1"/>
</dbReference>
<evidence type="ECO:0000256" key="9">
    <source>
        <dbReference type="ARBA" id="ARBA00023239"/>
    </source>
</evidence>
<name>A0A172WD27_BUCSC</name>
<evidence type="ECO:0000256" key="5">
    <source>
        <dbReference type="ARBA" id="ARBA00012338"/>
    </source>
</evidence>
<comment type="similarity">
    <text evidence="4">In the N-terminal section; belongs to the lyase 1 family. Argininosuccinate lyase subfamily.</text>
</comment>
<dbReference type="PANTHER" id="PTHR43814:SF1">
    <property type="entry name" value="ARGININOSUCCINATE LYASE"/>
    <property type="match status" value="1"/>
</dbReference>
<dbReference type="EMBL" id="CP011299">
    <property type="protein sequence ID" value="ANF16868.1"/>
    <property type="molecule type" value="Genomic_DNA"/>
</dbReference>
<dbReference type="InterPro" id="IPR009049">
    <property type="entry name" value="Argininosuccinate_lyase"/>
</dbReference>
<feature type="domain" description="Fumarate lyase N-terminal" evidence="11">
    <location>
        <begin position="6"/>
        <end position="301"/>
    </location>
</feature>
<evidence type="ECO:0000256" key="1">
    <source>
        <dbReference type="ARBA" id="ARBA00000985"/>
    </source>
</evidence>
<evidence type="ECO:0000313" key="13">
    <source>
        <dbReference type="EMBL" id="ANF16868.1"/>
    </source>
</evidence>
<dbReference type="PROSITE" id="PS00163">
    <property type="entry name" value="FUMARATE_LYASES"/>
    <property type="match status" value="1"/>
</dbReference>
<evidence type="ECO:0000259" key="11">
    <source>
        <dbReference type="Pfam" id="PF00206"/>
    </source>
</evidence>
<evidence type="ECO:0000313" key="14">
    <source>
        <dbReference type="Proteomes" id="UP000077654"/>
    </source>
</evidence>
<dbReference type="Pfam" id="PF00206">
    <property type="entry name" value="Lyase_1"/>
    <property type="match status" value="1"/>
</dbReference>
<evidence type="ECO:0000256" key="10">
    <source>
        <dbReference type="HAMAP-Rule" id="MF_00006"/>
    </source>
</evidence>
<dbReference type="UniPathway" id="UPA00068">
    <property type="reaction ID" value="UER00114"/>
</dbReference>
<dbReference type="SUPFAM" id="SSF48557">
    <property type="entry name" value="L-aspartase-like"/>
    <property type="match status" value="1"/>
</dbReference>
<dbReference type="EC" id="4.3.2.1" evidence="5 10"/>
<dbReference type="Gene3D" id="1.20.200.10">
    <property type="entry name" value="Fumarase/aspartase (Central domain)"/>
    <property type="match status" value="1"/>
</dbReference>
<dbReference type="InterPro" id="IPR024083">
    <property type="entry name" value="Fumarase/histidase_N"/>
</dbReference>
<organism evidence="13 14">
    <name type="scientific">Buchnera aphidicola subsp. Schlechtendalia chinensis</name>
    <dbReference type="NCBI Taxonomy" id="118110"/>
    <lineage>
        <taxon>Bacteria</taxon>
        <taxon>Pseudomonadati</taxon>
        <taxon>Pseudomonadota</taxon>
        <taxon>Gammaproteobacteria</taxon>
        <taxon>Enterobacterales</taxon>
        <taxon>Erwiniaceae</taxon>
        <taxon>Buchnera</taxon>
    </lineage>
</organism>
<dbReference type="FunFam" id="1.20.200.10:FF:000006">
    <property type="entry name" value="Argininosuccinate lyase"/>
    <property type="match status" value="1"/>
</dbReference>
<dbReference type="OrthoDB" id="9769623at2"/>
<evidence type="ECO:0000256" key="7">
    <source>
        <dbReference type="ARBA" id="ARBA00022571"/>
    </source>
</evidence>
<dbReference type="GO" id="GO:0042450">
    <property type="term" value="P:L-arginine biosynthetic process via ornithine"/>
    <property type="evidence" value="ECO:0007669"/>
    <property type="project" value="UniProtKB-UniRule"/>
</dbReference>
<evidence type="ECO:0000256" key="2">
    <source>
        <dbReference type="ARBA" id="ARBA00004496"/>
    </source>
</evidence>
<dbReference type="FunFam" id="1.10.40.30:FF:000001">
    <property type="entry name" value="Argininosuccinate lyase"/>
    <property type="match status" value="1"/>
</dbReference>
<dbReference type="NCBIfam" id="NF008964">
    <property type="entry name" value="PRK12308.1"/>
    <property type="match status" value="1"/>
</dbReference>
<comment type="subcellular location">
    <subcellularLocation>
        <location evidence="2 10">Cytoplasm</location>
    </subcellularLocation>
</comment>
<dbReference type="PATRIC" id="fig|118110.3.peg.45"/>
<comment type="pathway">
    <text evidence="3 10">Amino-acid biosynthesis; L-arginine biosynthesis; L-arginine from L-ornithine and carbamoyl phosphate: step 3/3.</text>
</comment>
<comment type="catalytic activity">
    <reaction evidence="1 10">
        <text>2-(N(omega)-L-arginino)succinate = fumarate + L-arginine</text>
        <dbReference type="Rhea" id="RHEA:24020"/>
        <dbReference type="ChEBI" id="CHEBI:29806"/>
        <dbReference type="ChEBI" id="CHEBI:32682"/>
        <dbReference type="ChEBI" id="CHEBI:57472"/>
        <dbReference type="EC" id="4.3.2.1"/>
    </reaction>
</comment>
<dbReference type="InterPro" id="IPR000362">
    <property type="entry name" value="Fumarate_lyase_fam"/>
</dbReference>
<dbReference type="STRING" id="118110.XW81_00245"/>
<dbReference type="InterPro" id="IPR022761">
    <property type="entry name" value="Fumarate_lyase_N"/>
</dbReference>
<sequence length="459" mass="52249">MMLWGGRFLQKNNPLFKKFNSSLDIDFRLVKQDIFASIAWSKALLRSNILTEEEQKKIETALNFLLQSVEHDPDLILKSDLEDVHSWVERELVNIVGVIGKKLHTGRSRNDQVTTDLKLWCKHKVICLFKSIKNLKGAFLNISKKNVNTIMPGYTHLQRAQPITFAFWCLAYIEMLNRDIDRLKDAYRRLDISPLGCGALSGTSWNINRKVLAKDLGFASETKNSLDSVSDRDYVIELASIASIGMIHLSRFSEDLIFFNSLESNFITLSDEVTSGSSIMPQKKNPDALELIRSKSGRVIGFLMNILVVLKGLPLSYNKDMQEDKRGLFDSLDTWNNCLLMSTLILENIDINCSRCLEAAQKSYANATELADYLVQKGLAFRDAHHITGRIVLRAIKENVPLENLNLNILKTYCNNIDNDVYGYLTLESILKKRNSKGGVSFQQVKYAIENVTKDFDKY</sequence>
<gene>
    <name evidence="10" type="primary">argH</name>
    <name evidence="13" type="ORF">XW81_00245</name>
</gene>
<dbReference type="GO" id="GO:0005829">
    <property type="term" value="C:cytosol"/>
    <property type="evidence" value="ECO:0007669"/>
    <property type="project" value="TreeGrafter"/>
</dbReference>
<dbReference type="PANTHER" id="PTHR43814">
    <property type="entry name" value="ARGININOSUCCINATE LYASE"/>
    <property type="match status" value="1"/>
</dbReference>
<dbReference type="InterPro" id="IPR029419">
    <property type="entry name" value="Arg_succ_lyase_C"/>
</dbReference>
<evidence type="ECO:0000256" key="8">
    <source>
        <dbReference type="ARBA" id="ARBA00022605"/>
    </source>
</evidence>
<keyword evidence="7 10" id="KW-0055">Arginine biosynthesis</keyword>
<evidence type="ECO:0000256" key="3">
    <source>
        <dbReference type="ARBA" id="ARBA00004941"/>
    </source>
</evidence>
<keyword evidence="9 10" id="KW-0456">Lyase</keyword>
<dbReference type="Proteomes" id="UP000077654">
    <property type="component" value="Chromosome"/>
</dbReference>
<dbReference type="PRINTS" id="PR00149">
    <property type="entry name" value="FUMRATELYASE"/>
</dbReference>
<dbReference type="CDD" id="cd01359">
    <property type="entry name" value="Argininosuccinate_lyase"/>
    <property type="match status" value="1"/>
</dbReference>